<dbReference type="EMBL" id="KN847906">
    <property type="protein sequence ID" value="KIR39653.1"/>
    <property type="molecule type" value="Genomic_DNA"/>
</dbReference>
<accession>A0A0D0TUV1</accession>
<evidence type="ECO:0000313" key="1">
    <source>
        <dbReference type="EMBL" id="KIR39653.1"/>
    </source>
</evidence>
<dbReference type="HOGENOM" id="CLU_3299338_0_0_1"/>
<dbReference type="AlphaFoldDB" id="A0A0D0TUV1"/>
<sequence length="40" mass="4295">MISTRLSKTPPSRSKRSLPLHCLSLSVEAASFPPVSCVPN</sequence>
<name>A0A0D0TUV1_9TREE</name>
<dbReference type="Proteomes" id="UP000053392">
    <property type="component" value="Unassembled WGS sequence"/>
</dbReference>
<keyword evidence="2" id="KW-1185">Reference proteome</keyword>
<proteinExistence type="predicted"/>
<reference evidence="1 2" key="1">
    <citation type="submission" date="2015-01" db="EMBL/GenBank/DDBJ databases">
        <title>The Genome Sequence of Cryptococcus gattii Ram5.</title>
        <authorList>
            <consortium name="The Broad Institute Genomics Platform"/>
            <person name="Cuomo C."/>
            <person name="Litvintseva A."/>
            <person name="Chen Y."/>
            <person name="Heitman J."/>
            <person name="Sun S."/>
            <person name="Springer D."/>
            <person name="Dromer F."/>
            <person name="Young S."/>
            <person name="Zeng Q."/>
            <person name="Gargeya S."/>
            <person name="Abouelleil A."/>
            <person name="Alvarado L."/>
            <person name="Chapman S.B."/>
            <person name="Gainer-Dewar J."/>
            <person name="Goldberg J."/>
            <person name="Griggs A."/>
            <person name="Gujja S."/>
            <person name="Hansen M."/>
            <person name="Howarth C."/>
            <person name="Imamovic A."/>
            <person name="Larimer J."/>
            <person name="Murphy C."/>
            <person name="Naylor J."/>
            <person name="Pearson M."/>
            <person name="Priest M."/>
            <person name="Roberts A."/>
            <person name="Saif S."/>
            <person name="Shea T."/>
            <person name="Sykes S."/>
            <person name="Wortman J."/>
            <person name="Nusbaum C."/>
            <person name="Birren B."/>
        </authorList>
    </citation>
    <scope>NUCLEOTIDE SEQUENCE [LARGE SCALE GENOMIC DNA]</scope>
    <source>
        <strain evidence="1 2">Ram5</strain>
    </source>
</reference>
<gene>
    <name evidence="1" type="ORF">I313_04679</name>
</gene>
<protein>
    <submittedName>
        <fullName evidence="1">Uncharacterized protein</fullName>
    </submittedName>
</protein>
<evidence type="ECO:0000313" key="2">
    <source>
        <dbReference type="Proteomes" id="UP000053392"/>
    </source>
</evidence>
<organism evidence="1 2">
    <name type="scientific">Cryptococcus deuterogattii Ram5</name>
    <dbReference type="NCBI Taxonomy" id="1296110"/>
    <lineage>
        <taxon>Eukaryota</taxon>
        <taxon>Fungi</taxon>
        <taxon>Dikarya</taxon>
        <taxon>Basidiomycota</taxon>
        <taxon>Agaricomycotina</taxon>
        <taxon>Tremellomycetes</taxon>
        <taxon>Tremellales</taxon>
        <taxon>Cryptococcaceae</taxon>
        <taxon>Cryptococcus</taxon>
        <taxon>Cryptococcus gattii species complex</taxon>
    </lineage>
</organism>